<evidence type="ECO:0000313" key="1">
    <source>
        <dbReference type="EMBL" id="WIM68039.1"/>
    </source>
</evidence>
<keyword evidence="2" id="KW-1185">Reference proteome</keyword>
<accession>A0ABY8VEX5</accession>
<sequence length="291" mass="32640">MWIDYVLRQVGSSLSTGFKVADLLLTSRSSSRMIPHSGDTVISLTTHGPRLRTVYLTIESLIQGTQRAPIILWLDRDDYEGVWPKTLRNLVERGLQVRCSDGLYGPHTKYWGTFRELAGSGIRVVTVDDDMIYPTWFLEKLLIAAEASPDCVVAYRTHAMKLDDEGLLPYKYWKPTMDTEPSRLNFFTGVSGVAYPPSMVSFVVEQGDVFLQCTPRADDVWLNACALRSGHLARQVYNHPRDFAVIPSTQLSALVVGNTLMGGNDEQIALTYRPRDISSLIDAHTLELDRA</sequence>
<dbReference type="RefSeq" id="WP_284825362.1">
    <property type="nucleotide sequence ID" value="NZ_CP126969.1"/>
</dbReference>
<reference evidence="1 2" key="1">
    <citation type="submission" date="2023-05" db="EMBL/GenBank/DDBJ databases">
        <title>Corynebacterium suedekumii sp. nov. and Corynebacterium breve sp. nov. isolated from raw cow's milk.</title>
        <authorList>
            <person name="Baer M.K."/>
            <person name="Mehl L."/>
            <person name="Hellmuth R."/>
            <person name="Marke G."/>
            <person name="Lipski A."/>
        </authorList>
    </citation>
    <scope>NUCLEOTIDE SEQUENCE [LARGE SCALE GENOMIC DNA]</scope>
    <source>
        <strain evidence="1 2">R4</strain>
    </source>
</reference>
<dbReference type="InterPro" id="IPR029044">
    <property type="entry name" value="Nucleotide-diphossugar_trans"/>
</dbReference>
<proteinExistence type="predicted"/>
<organism evidence="1 2">
    <name type="scientific">Corynebacterium breve</name>
    <dbReference type="NCBI Taxonomy" id="3049799"/>
    <lineage>
        <taxon>Bacteria</taxon>
        <taxon>Bacillati</taxon>
        <taxon>Actinomycetota</taxon>
        <taxon>Actinomycetes</taxon>
        <taxon>Mycobacteriales</taxon>
        <taxon>Corynebacteriaceae</taxon>
        <taxon>Corynebacterium</taxon>
    </lineage>
</organism>
<dbReference type="Proteomes" id="UP001225598">
    <property type="component" value="Chromosome"/>
</dbReference>
<evidence type="ECO:0000313" key="2">
    <source>
        <dbReference type="Proteomes" id="UP001225598"/>
    </source>
</evidence>
<gene>
    <name evidence="1" type="ORF">QP027_01155</name>
</gene>
<dbReference type="EMBL" id="CP126969">
    <property type="protein sequence ID" value="WIM68039.1"/>
    <property type="molecule type" value="Genomic_DNA"/>
</dbReference>
<protein>
    <submittedName>
        <fullName evidence="1">Glycosyltransferase</fullName>
    </submittedName>
</protein>
<dbReference type="SUPFAM" id="SSF53448">
    <property type="entry name" value="Nucleotide-diphospho-sugar transferases"/>
    <property type="match status" value="1"/>
</dbReference>
<name>A0ABY8VEX5_9CORY</name>